<reference evidence="5 6" key="1">
    <citation type="submission" date="2019-01" db="EMBL/GenBank/DDBJ databases">
        <title>Sinorhodobacter populi sp. nov. isolated from the symptomatic bark tissue of Populus euramericana canker.</title>
        <authorList>
            <person name="Xu G."/>
        </authorList>
    </citation>
    <scope>NUCLEOTIDE SEQUENCE [LARGE SCALE GENOMIC DNA]</scope>
    <source>
        <strain evidence="4 5">07D10-4-3</strain>
        <strain evidence="3 6">2D-5</strain>
    </source>
</reference>
<sequence>MPGSRHDHDHGFVHDLPRMLGRRNMLAVMGGVGLVTAAAGPAAALDCVALPWETAGPYPADGSNTRRGQTVNALSQSGVIRSDLRPSFGDMSVAVDGVTLDLELTLQNSEGCTPLTGHAIYIWHCDTTGLYSLYDAPQANWLRGVGLSDAEGKVRFTTIFPGCYDGRWPHIHFEVFETVEAAVGGTASLLTAQIALPETDCAAVYAQDARYSNGTRNLGRITLARDNVFSDNTEAQLAQQMLALSGDPAAGYRGTVTIPVDFTADRSTAGGPPPPGGFLGRWLRGGSPRG</sequence>
<evidence type="ECO:0000313" key="3">
    <source>
        <dbReference type="EMBL" id="RWR05060.1"/>
    </source>
</evidence>
<name>A0A443IKD5_9RHOB</name>
<dbReference type="Gene3D" id="2.60.130.10">
    <property type="entry name" value="Aromatic compound dioxygenase"/>
    <property type="match status" value="1"/>
</dbReference>
<dbReference type="PANTHER" id="PTHR34315:SF1">
    <property type="entry name" value="INTRADIOL RING-CLEAVAGE DIOXYGENASES DOMAIN-CONTAINING PROTEIN-RELATED"/>
    <property type="match status" value="1"/>
</dbReference>
<feature type="region of interest" description="Disordered" evidence="1">
    <location>
        <begin position="265"/>
        <end position="290"/>
    </location>
</feature>
<keyword evidence="3" id="KW-0560">Oxidoreductase</keyword>
<organism evidence="3 6">
    <name type="scientific">Paenirhodobacter populi</name>
    <dbReference type="NCBI Taxonomy" id="2306993"/>
    <lineage>
        <taxon>Bacteria</taxon>
        <taxon>Pseudomonadati</taxon>
        <taxon>Pseudomonadota</taxon>
        <taxon>Alphaproteobacteria</taxon>
        <taxon>Rhodobacterales</taxon>
        <taxon>Rhodobacter group</taxon>
        <taxon>Paenirhodobacter</taxon>
    </lineage>
</organism>
<dbReference type="RefSeq" id="WP_128233571.1">
    <property type="nucleotide sequence ID" value="NZ_SAUW01000041.1"/>
</dbReference>
<keyword evidence="3" id="KW-0223">Dioxygenase</keyword>
<dbReference type="InterPro" id="IPR015889">
    <property type="entry name" value="Intradiol_dOase_core"/>
</dbReference>
<evidence type="ECO:0000256" key="1">
    <source>
        <dbReference type="SAM" id="MobiDB-lite"/>
    </source>
</evidence>
<dbReference type="EMBL" id="SAUW01000041">
    <property type="protein sequence ID" value="RWR05060.1"/>
    <property type="molecule type" value="Genomic_DNA"/>
</dbReference>
<dbReference type="InterPro" id="IPR000627">
    <property type="entry name" value="Intradiol_dOase_C"/>
</dbReference>
<proteinExistence type="predicted"/>
<dbReference type="AlphaFoldDB" id="A0A443IKD5"/>
<dbReference type="InterPro" id="IPR006311">
    <property type="entry name" value="TAT_signal"/>
</dbReference>
<feature type="compositionally biased region" description="Low complexity" evidence="1">
    <location>
        <begin position="280"/>
        <end position="290"/>
    </location>
</feature>
<evidence type="ECO:0000313" key="6">
    <source>
        <dbReference type="Proteomes" id="UP000285710"/>
    </source>
</evidence>
<dbReference type="Pfam" id="PF00775">
    <property type="entry name" value="Dioxygenase_C"/>
    <property type="match status" value="1"/>
</dbReference>
<reference evidence="5 6" key="2">
    <citation type="submission" date="2019-01" db="EMBL/GenBank/DDBJ databases">
        <authorList>
            <person name="Li Y."/>
        </authorList>
    </citation>
    <scope>NUCLEOTIDE SEQUENCE [LARGE SCALE GENOMIC DNA]</scope>
    <source>
        <strain evidence="4 5">07D10-4-3</strain>
        <strain evidence="3 6">2D-5</strain>
    </source>
</reference>
<gene>
    <name evidence="4" type="ORF">D2T29_18175</name>
    <name evidence="3" type="ORF">D2T33_20360</name>
</gene>
<dbReference type="PANTHER" id="PTHR34315">
    <property type="match status" value="1"/>
</dbReference>
<dbReference type="GO" id="GO:0016702">
    <property type="term" value="F:oxidoreductase activity, acting on single donors with incorporation of molecular oxygen, incorporation of two atoms of oxygen"/>
    <property type="evidence" value="ECO:0007669"/>
    <property type="project" value="InterPro"/>
</dbReference>
<comment type="caution">
    <text evidence="3">The sequence shown here is derived from an EMBL/GenBank/DDBJ whole genome shotgun (WGS) entry which is preliminary data.</text>
</comment>
<keyword evidence="6" id="KW-1185">Reference proteome</keyword>
<evidence type="ECO:0000313" key="4">
    <source>
        <dbReference type="EMBL" id="RWR27639.1"/>
    </source>
</evidence>
<dbReference type="GO" id="GO:0008199">
    <property type="term" value="F:ferric iron binding"/>
    <property type="evidence" value="ECO:0007669"/>
    <property type="project" value="InterPro"/>
</dbReference>
<evidence type="ECO:0000313" key="5">
    <source>
        <dbReference type="Proteomes" id="UP000284451"/>
    </source>
</evidence>
<protein>
    <submittedName>
        <fullName evidence="3">Intradiol ring-cleavage dioxygenase</fullName>
    </submittedName>
</protein>
<dbReference type="Proteomes" id="UP000285710">
    <property type="component" value="Unassembled WGS sequence"/>
</dbReference>
<dbReference type="EMBL" id="SAUY01000030">
    <property type="protein sequence ID" value="RWR27639.1"/>
    <property type="molecule type" value="Genomic_DNA"/>
</dbReference>
<accession>A0A443IKD5</accession>
<dbReference type="Proteomes" id="UP000284451">
    <property type="component" value="Unassembled WGS sequence"/>
</dbReference>
<evidence type="ECO:0000259" key="2">
    <source>
        <dbReference type="Pfam" id="PF00775"/>
    </source>
</evidence>
<accession>A0A443K4F0</accession>
<dbReference type="SUPFAM" id="SSF49482">
    <property type="entry name" value="Aromatic compound dioxygenase"/>
    <property type="match status" value="1"/>
</dbReference>
<feature type="domain" description="Intradiol ring-cleavage dioxygenases" evidence="2">
    <location>
        <begin position="106"/>
        <end position="167"/>
    </location>
</feature>
<dbReference type="PROSITE" id="PS51318">
    <property type="entry name" value="TAT"/>
    <property type="match status" value="1"/>
</dbReference>